<keyword evidence="2" id="KW-1133">Transmembrane helix</keyword>
<accession>A0A0B2B373</accession>
<evidence type="ECO:0000256" key="1">
    <source>
        <dbReference type="SAM" id="MobiDB-lite"/>
    </source>
</evidence>
<proteinExistence type="predicted"/>
<name>A0A0B2B373_9ACTN</name>
<evidence type="ECO:0000256" key="2">
    <source>
        <dbReference type="SAM" id="Phobius"/>
    </source>
</evidence>
<keyword evidence="2" id="KW-0472">Membrane</keyword>
<evidence type="ECO:0000313" key="4">
    <source>
        <dbReference type="Proteomes" id="UP000230842"/>
    </source>
</evidence>
<dbReference type="OrthoDB" id="8479889at2"/>
<feature type="transmembrane region" description="Helical" evidence="2">
    <location>
        <begin position="57"/>
        <end position="79"/>
    </location>
</feature>
<dbReference type="EMBL" id="PGEZ01000001">
    <property type="protein sequence ID" value="PJJ56098.1"/>
    <property type="molecule type" value="Genomic_DNA"/>
</dbReference>
<dbReference type="Pfam" id="PF13829">
    <property type="entry name" value="DUF4191"/>
    <property type="match status" value="1"/>
</dbReference>
<keyword evidence="2" id="KW-0812">Transmembrane</keyword>
<evidence type="ECO:0000313" key="3">
    <source>
        <dbReference type="EMBL" id="PJJ56098.1"/>
    </source>
</evidence>
<sequence>MSTPEAPPQGRIAQIRQAYTITKRTDRTIGLRLLAWFLLVGGIVFGIGWVVGGGNSLLGIILVSILSVLSGVLAALIVFGRRAERAAYSQVEGQVGAAAGALNMLKRGWKVSPAVGFTKSQDVVHRVVGPPGIVLVGEGNPARVRNLLNTELKKTARIVGEDVPVSTVVVGNDKDAGQVPLPKLVAKLRKMPRALKPAQMTPVLNKLKALDAMRPQMPLPRGPVPTSAKGARRMMQGR</sequence>
<organism evidence="3 4">
    <name type="scientific">Mumia flava</name>
    <dbReference type="NCBI Taxonomy" id="1348852"/>
    <lineage>
        <taxon>Bacteria</taxon>
        <taxon>Bacillati</taxon>
        <taxon>Actinomycetota</taxon>
        <taxon>Actinomycetes</taxon>
        <taxon>Propionibacteriales</taxon>
        <taxon>Nocardioidaceae</taxon>
        <taxon>Mumia</taxon>
    </lineage>
</organism>
<comment type="caution">
    <text evidence="3">The sequence shown here is derived from an EMBL/GenBank/DDBJ whole genome shotgun (WGS) entry which is preliminary data.</text>
</comment>
<reference evidence="3 4" key="1">
    <citation type="submission" date="2017-11" db="EMBL/GenBank/DDBJ databases">
        <title>Genomic Encyclopedia of Archaeal and Bacterial Type Strains, Phase II (KMG-II): From Individual Species to Whole Genera.</title>
        <authorList>
            <person name="Goeker M."/>
        </authorList>
    </citation>
    <scope>NUCLEOTIDE SEQUENCE [LARGE SCALE GENOMIC DNA]</scope>
    <source>
        <strain evidence="3 4">DSM 27763</strain>
    </source>
</reference>
<dbReference type="InterPro" id="IPR025445">
    <property type="entry name" value="DUF4191"/>
</dbReference>
<dbReference type="AlphaFoldDB" id="A0A0B2B373"/>
<dbReference type="RefSeq" id="WP_039368732.1">
    <property type="nucleotide sequence ID" value="NZ_PGEZ01000001.1"/>
</dbReference>
<feature type="transmembrane region" description="Helical" evidence="2">
    <location>
        <begin position="33"/>
        <end position="51"/>
    </location>
</feature>
<dbReference type="Proteomes" id="UP000230842">
    <property type="component" value="Unassembled WGS sequence"/>
</dbReference>
<keyword evidence="4" id="KW-1185">Reference proteome</keyword>
<protein>
    <submittedName>
        <fullName evidence="3">Uncharacterized protein DUF4191</fullName>
    </submittedName>
</protein>
<gene>
    <name evidence="3" type="ORF">CLV56_0302</name>
</gene>
<feature type="region of interest" description="Disordered" evidence="1">
    <location>
        <begin position="215"/>
        <end position="238"/>
    </location>
</feature>